<dbReference type="InterPro" id="IPR019734">
    <property type="entry name" value="TPR_rpt"/>
</dbReference>
<evidence type="ECO:0000256" key="1">
    <source>
        <dbReference type="SAM" id="MobiDB-lite"/>
    </source>
</evidence>
<proteinExistence type="predicted"/>
<reference evidence="3 4" key="1">
    <citation type="submission" date="2024-11" db="EMBL/GenBank/DDBJ databases">
        <title>Chromosome-level genome assembly of Eucalyptus globulus Labill. provides insights into its genome evolution.</title>
        <authorList>
            <person name="Li X."/>
        </authorList>
    </citation>
    <scope>NUCLEOTIDE SEQUENCE [LARGE SCALE GENOMIC DNA]</scope>
    <source>
        <strain evidence="3">CL2024</strain>
        <tissue evidence="3">Fresh tender leaves</tissue>
    </source>
</reference>
<feature type="region of interest" description="Disordered" evidence="1">
    <location>
        <begin position="1"/>
        <end position="32"/>
    </location>
</feature>
<dbReference type="Gene3D" id="1.25.40.10">
    <property type="entry name" value="Tetratricopeptide repeat domain"/>
    <property type="match status" value="2"/>
</dbReference>
<dbReference type="AlphaFoldDB" id="A0ABD3JCN0"/>
<dbReference type="InterPro" id="IPR057352">
    <property type="entry name" value="TPR_TmcB/C"/>
</dbReference>
<evidence type="ECO:0000313" key="3">
    <source>
        <dbReference type="EMBL" id="KAL3724663.1"/>
    </source>
</evidence>
<dbReference type="SUPFAM" id="SSF48452">
    <property type="entry name" value="TPR-like"/>
    <property type="match status" value="2"/>
</dbReference>
<dbReference type="EMBL" id="JBJKBG010000008">
    <property type="protein sequence ID" value="KAL3724663.1"/>
    <property type="molecule type" value="Genomic_DNA"/>
</dbReference>
<evidence type="ECO:0000313" key="4">
    <source>
        <dbReference type="Proteomes" id="UP001634007"/>
    </source>
</evidence>
<dbReference type="PANTHER" id="PTHR26312">
    <property type="entry name" value="TETRATRICOPEPTIDE REPEAT PROTEIN 5"/>
    <property type="match status" value="1"/>
</dbReference>
<accession>A0ABD3JCN0</accession>
<dbReference type="PANTHER" id="PTHR26312:SF221">
    <property type="entry name" value="OS04G0510600 PROTEIN"/>
    <property type="match status" value="1"/>
</dbReference>
<gene>
    <name evidence="3" type="ORF">ACJRO7_029777</name>
</gene>
<name>A0ABD3JCN0_EUCGL</name>
<protein>
    <recommendedName>
        <fullName evidence="2">TmcB/TmcC TPR repeats domain-containing protein</fullName>
    </recommendedName>
</protein>
<feature type="region of interest" description="Disordered" evidence="1">
    <location>
        <begin position="66"/>
        <end position="101"/>
    </location>
</feature>
<keyword evidence="4" id="KW-1185">Reference proteome</keyword>
<sequence>MLHSVPSFSVFVSTDDEAGDHHRREEDDAGAGEALQRTVTIAGGIPAVGSAEFSFGKKAMGLIEEEEGEGDGGGDAGGREELGLRNELSGGGGGDGERELASPPMYLAAGLGIGNADFGGESSGGGLGLNLPEFDGDGDAEEFYGRMVNEFPCHPVFLRNYAHVLQSKGDLHGAEDYYYRATLADPEDGESLAQYAKIAWELYHDKERALSYYERAALAAANNSHVLAAYAGFLWELEDKNVTDGVQENHLQGILEDKEVLISEKEKSVEIPATRFDFANFTATGTGGENIEENYKHMIEEDPSNPLILKSYAQFLYQAKQDLKGAEEYYSLAILTDPMDSEALVVYAKLVWQLHHDHDKASSYYERAIQATPTDSHILAAYASFLWETENDDENGSDSVLPNTVSLQEAISSSSA</sequence>
<dbReference type="Proteomes" id="UP001634007">
    <property type="component" value="Unassembled WGS sequence"/>
</dbReference>
<dbReference type="Pfam" id="PF13181">
    <property type="entry name" value="TPR_8"/>
    <property type="match status" value="1"/>
</dbReference>
<comment type="caution">
    <text evidence="3">The sequence shown here is derived from an EMBL/GenBank/DDBJ whole genome shotgun (WGS) entry which is preliminary data.</text>
</comment>
<evidence type="ECO:0000259" key="2">
    <source>
        <dbReference type="Pfam" id="PF25474"/>
    </source>
</evidence>
<feature type="compositionally biased region" description="Polar residues" evidence="1">
    <location>
        <begin position="1"/>
        <end position="12"/>
    </location>
</feature>
<dbReference type="Pfam" id="PF25474">
    <property type="entry name" value="TPR_TmcB"/>
    <property type="match status" value="1"/>
</dbReference>
<dbReference type="InterPro" id="IPR011990">
    <property type="entry name" value="TPR-like_helical_dom_sf"/>
</dbReference>
<organism evidence="3 4">
    <name type="scientific">Eucalyptus globulus</name>
    <name type="common">Tasmanian blue gum</name>
    <dbReference type="NCBI Taxonomy" id="34317"/>
    <lineage>
        <taxon>Eukaryota</taxon>
        <taxon>Viridiplantae</taxon>
        <taxon>Streptophyta</taxon>
        <taxon>Embryophyta</taxon>
        <taxon>Tracheophyta</taxon>
        <taxon>Spermatophyta</taxon>
        <taxon>Magnoliopsida</taxon>
        <taxon>eudicotyledons</taxon>
        <taxon>Gunneridae</taxon>
        <taxon>Pentapetalae</taxon>
        <taxon>rosids</taxon>
        <taxon>malvids</taxon>
        <taxon>Myrtales</taxon>
        <taxon>Myrtaceae</taxon>
        <taxon>Myrtoideae</taxon>
        <taxon>Eucalypteae</taxon>
        <taxon>Eucalyptus</taxon>
    </lineage>
</organism>
<feature type="domain" description="TmcB/TmcC TPR repeats" evidence="2">
    <location>
        <begin position="289"/>
        <end position="333"/>
    </location>
</feature>